<dbReference type="RefSeq" id="XP_005825626.1">
    <property type="nucleotide sequence ID" value="XM_005825569.1"/>
</dbReference>
<dbReference type="GO" id="GO:0061863">
    <property type="term" value="F:microtubule plus end polymerase"/>
    <property type="evidence" value="ECO:0007669"/>
    <property type="project" value="InterPro"/>
</dbReference>
<feature type="region of interest" description="Disordered" evidence="4">
    <location>
        <begin position="1"/>
        <end position="169"/>
    </location>
</feature>
<dbReference type="OrthoDB" id="6276428at2759"/>
<dbReference type="STRING" id="905079.L1IQT6"/>
<keyword evidence="2" id="KW-0963">Cytoplasm</keyword>
<reference evidence="7" key="3">
    <citation type="submission" date="2015-06" db="UniProtKB">
        <authorList>
            <consortium name="EnsemblProtists"/>
        </authorList>
    </citation>
    <scope>IDENTIFICATION</scope>
</reference>
<proteinExistence type="predicted"/>
<feature type="compositionally biased region" description="Pro residues" evidence="4">
    <location>
        <begin position="22"/>
        <end position="36"/>
    </location>
</feature>
<organism evidence="6">
    <name type="scientific">Guillardia theta (strain CCMP2712)</name>
    <name type="common">Cryptophyte</name>
    <dbReference type="NCBI Taxonomy" id="905079"/>
    <lineage>
        <taxon>Eukaryota</taxon>
        <taxon>Cryptophyceae</taxon>
        <taxon>Pyrenomonadales</taxon>
        <taxon>Geminigeraceae</taxon>
        <taxon>Guillardia</taxon>
    </lineage>
</organism>
<evidence type="ECO:0000259" key="5">
    <source>
        <dbReference type="SMART" id="SM01349"/>
    </source>
</evidence>
<keyword evidence="8" id="KW-1185">Reference proteome</keyword>
<reference evidence="6 8" key="1">
    <citation type="journal article" date="2012" name="Nature">
        <title>Algal genomes reveal evolutionary mosaicism and the fate of nucleomorphs.</title>
        <authorList>
            <consortium name="DOE Joint Genome Institute"/>
            <person name="Curtis B.A."/>
            <person name="Tanifuji G."/>
            <person name="Burki F."/>
            <person name="Gruber A."/>
            <person name="Irimia M."/>
            <person name="Maruyama S."/>
            <person name="Arias M.C."/>
            <person name="Ball S.G."/>
            <person name="Gile G.H."/>
            <person name="Hirakawa Y."/>
            <person name="Hopkins J.F."/>
            <person name="Kuo A."/>
            <person name="Rensing S.A."/>
            <person name="Schmutz J."/>
            <person name="Symeonidi A."/>
            <person name="Elias M."/>
            <person name="Eveleigh R.J."/>
            <person name="Herman E.K."/>
            <person name="Klute M.J."/>
            <person name="Nakayama T."/>
            <person name="Obornik M."/>
            <person name="Reyes-Prieto A."/>
            <person name="Armbrust E.V."/>
            <person name="Aves S.J."/>
            <person name="Beiko R.G."/>
            <person name="Coutinho P."/>
            <person name="Dacks J.B."/>
            <person name="Durnford D.G."/>
            <person name="Fast N.M."/>
            <person name="Green B.R."/>
            <person name="Grisdale C.J."/>
            <person name="Hempel F."/>
            <person name="Henrissat B."/>
            <person name="Hoppner M.P."/>
            <person name="Ishida K."/>
            <person name="Kim E."/>
            <person name="Koreny L."/>
            <person name="Kroth P.G."/>
            <person name="Liu Y."/>
            <person name="Malik S.B."/>
            <person name="Maier U.G."/>
            <person name="McRose D."/>
            <person name="Mock T."/>
            <person name="Neilson J.A."/>
            <person name="Onodera N.T."/>
            <person name="Poole A.M."/>
            <person name="Pritham E.J."/>
            <person name="Richards T.A."/>
            <person name="Rocap G."/>
            <person name="Roy S.W."/>
            <person name="Sarai C."/>
            <person name="Schaack S."/>
            <person name="Shirato S."/>
            <person name="Slamovits C.H."/>
            <person name="Spencer D.F."/>
            <person name="Suzuki S."/>
            <person name="Worden A.Z."/>
            <person name="Zauner S."/>
            <person name="Barry K."/>
            <person name="Bell C."/>
            <person name="Bharti A.K."/>
            <person name="Crow J.A."/>
            <person name="Grimwood J."/>
            <person name="Kramer R."/>
            <person name="Lindquist E."/>
            <person name="Lucas S."/>
            <person name="Salamov A."/>
            <person name="McFadden G.I."/>
            <person name="Lane C.E."/>
            <person name="Keeling P.J."/>
            <person name="Gray M.W."/>
            <person name="Grigoriev I.V."/>
            <person name="Archibald J.M."/>
        </authorList>
    </citation>
    <scope>NUCLEOTIDE SEQUENCE</scope>
    <source>
        <strain evidence="6 8">CCMP2712</strain>
    </source>
</reference>
<dbReference type="EnsemblProtists" id="EKX38646">
    <property type="protein sequence ID" value="EKX38646"/>
    <property type="gene ID" value="GUITHDRAFT_115193"/>
</dbReference>
<dbReference type="eggNOG" id="KOG1820">
    <property type="taxonomic scope" value="Eukaryota"/>
</dbReference>
<dbReference type="GO" id="GO:0007051">
    <property type="term" value="P:spindle organization"/>
    <property type="evidence" value="ECO:0007669"/>
    <property type="project" value="InterPro"/>
</dbReference>
<protein>
    <recommendedName>
        <fullName evidence="5">TOG domain-containing protein</fullName>
    </recommendedName>
</protein>
<evidence type="ECO:0000313" key="6">
    <source>
        <dbReference type="EMBL" id="EKX38646.1"/>
    </source>
</evidence>
<sequence>MDPYRGMSAAYPPMMNSIPLTPSYPPPLPGNPPAPPYDYSGMKQTPQQSMMFQHPANFPRGFPSAAQSTPTLAQQPLELRQQPPDEARYEQQLPPSSQMAQEERYPKLSSRKSGYTDDEESMAAVPQQVVVSSPAASALKPQKPQASGGYEAQRAKEESSAPPSSRAQPQLELAYNLYTSRQQGKAIAGSEWEETSSLIQGGLADINVNVQERSLEAARSPPAPADLDLQACQQFSSASAEQVVKKGFASPKTSAKTQQLVLKMIEADCSSSVIPVLVTCMTWKHAKTAAACVETALKALELFGAEVINARNCLLPACVEIFDSNVPQVRSLALPLAVALVQHLGPGIRTSFGRLRGVQAKELDAALANVPAGRPRPRRATRSTKGKLASSSKPAGKRGDLKGHTKQRQELEEAMEDGEEEEEEVEVEVDLLTKLGKSWATQVLKVAKWQEKLEFLEKIPALCQPSGAGSFRLVPGDFSEVVKSLRVLTGDSMVLVVSAAVKGLLGSGLKEEFAGSCKMLCPLMLDKLKDKNRGVVEAVHVTLDQWLQRCFTFDDVVDPISNALSKGSTPKDQKQGASVSPLPSVNLYVLEVRDAAFEATTALMGLAGSSLVLNLAEELQVDPKRRKKLMSMGSG</sequence>
<dbReference type="PANTHER" id="PTHR12609">
    <property type="entry name" value="MICROTUBULE ASSOCIATED PROTEIN XMAP215"/>
    <property type="match status" value="1"/>
</dbReference>
<evidence type="ECO:0000256" key="2">
    <source>
        <dbReference type="ARBA" id="ARBA00022490"/>
    </source>
</evidence>
<name>L1IQT6_GUITC</name>
<feature type="compositionally biased region" description="Acidic residues" evidence="4">
    <location>
        <begin position="412"/>
        <end position="423"/>
    </location>
</feature>
<dbReference type="KEGG" id="gtt:GUITHDRAFT_115193"/>
<feature type="compositionally biased region" description="Polar residues" evidence="4">
    <location>
        <begin position="42"/>
        <end position="51"/>
    </location>
</feature>
<dbReference type="InterPro" id="IPR045110">
    <property type="entry name" value="XMAP215"/>
</dbReference>
<dbReference type="HOGENOM" id="CLU_431165_0_0_1"/>
<dbReference type="InterPro" id="IPR011989">
    <property type="entry name" value="ARM-like"/>
</dbReference>
<accession>L1IQT6</accession>
<feature type="compositionally biased region" description="Basic residues" evidence="4">
    <location>
        <begin position="375"/>
        <end position="385"/>
    </location>
</feature>
<dbReference type="Pfam" id="PF21041">
    <property type="entry name" value="XMAP215_CLASP_TOG"/>
    <property type="match status" value="1"/>
</dbReference>
<evidence type="ECO:0000256" key="3">
    <source>
        <dbReference type="ARBA" id="ARBA00023212"/>
    </source>
</evidence>
<dbReference type="OMA" id="CESTVNG"/>
<dbReference type="AlphaFoldDB" id="L1IQT6"/>
<evidence type="ECO:0000256" key="1">
    <source>
        <dbReference type="ARBA" id="ARBA00004245"/>
    </source>
</evidence>
<dbReference type="GO" id="GO:0046785">
    <property type="term" value="P:microtubule polymerization"/>
    <property type="evidence" value="ECO:0007669"/>
    <property type="project" value="InterPro"/>
</dbReference>
<dbReference type="InterPro" id="IPR016024">
    <property type="entry name" value="ARM-type_fold"/>
</dbReference>
<comment type="subcellular location">
    <subcellularLocation>
        <location evidence="1">Cytoplasm</location>
        <location evidence="1">Cytoskeleton</location>
    </subcellularLocation>
</comment>
<dbReference type="SUPFAM" id="SSF48371">
    <property type="entry name" value="ARM repeat"/>
    <property type="match status" value="1"/>
</dbReference>
<dbReference type="GO" id="GO:0051010">
    <property type="term" value="F:microtubule plus-end binding"/>
    <property type="evidence" value="ECO:0007669"/>
    <property type="project" value="InterPro"/>
</dbReference>
<dbReference type="GO" id="GO:0030951">
    <property type="term" value="P:establishment or maintenance of microtubule cytoskeleton polarity"/>
    <property type="evidence" value="ECO:0007669"/>
    <property type="project" value="InterPro"/>
</dbReference>
<dbReference type="InterPro" id="IPR034085">
    <property type="entry name" value="TOG"/>
</dbReference>
<gene>
    <name evidence="6" type="ORF">GUITHDRAFT_115193</name>
</gene>
<dbReference type="GO" id="GO:0005856">
    <property type="term" value="C:cytoskeleton"/>
    <property type="evidence" value="ECO:0007669"/>
    <property type="project" value="UniProtKB-SubCell"/>
</dbReference>
<dbReference type="EMBL" id="JH993046">
    <property type="protein sequence ID" value="EKX38646.1"/>
    <property type="molecule type" value="Genomic_DNA"/>
</dbReference>
<feature type="compositionally biased region" description="Basic and acidic residues" evidence="4">
    <location>
        <begin position="397"/>
        <end position="411"/>
    </location>
</feature>
<evidence type="ECO:0000313" key="7">
    <source>
        <dbReference type="EnsemblProtists" id="EKX38646"/>
    </source>
</evidence>
<evidence type="ECO:0000256" key="4">
    <source>
        <dbReference type="SAM" id="MobiDB-lite"/>
    </source>
</evidence>
<dbReference type="PaxDb" id="55529-EKX38646"/>
<evidence type="ECO:0000313" key="8">
    <source>
        <dbReference type="Proteomes" id="UP000011087"/>
    </source>
</evidence>
<dbReference type="InterPro" id="IPR048491">
    <property type="entry name" value="XMAP215_CLASP_TOG"/>
</dbReference>
<feature type="domain" description="TOG" evidence="5">
    <location>
        <begin position="151"/>
        <end position="376"/>
    </location>
</feature>
<dbReference type="Proteomes" id="UP000011087">
    <property type="component" value="Unassembled WGS sequence"/>
</dbReference>
<feature type="compositionally biased region" description="Low complexity" evidence="4">
    <location>
        <begin position="160"/>
        <end position="169"/>
    </location>
</feature>
<feature type="region of interest" description="Disordered" evidence="4">
    <location>
        <begin position="368"/>
        <end position="423"/>
    </location>
</feature>
<dbReference type="GeneID" id="17295382"/>
<dbReference type="Gene3D" id="1.25.10.10">
    <property type="entry name" value="Leucine-rich Repeat Variant"/>
    <property type="match status" value="2"/>
</dbReference>
<keyword evidence="3" id="KW-0206">Cytoskeleton</keyword>
<reference evidence="8" key="2">
    <citation type="submission" date="2012-11" db="EMBL/GenBank/DDBJ databases">
        <authorList>
            <person name="Kuo A."/>
            <person name="Curtis B.A."/>
            <person name="Tanifuji G."/>
            <person name="Burki F."/>
            <person name="Gruber A."/>
            <person name="Irimia M."/>
            <person name="Maruyama S."/>
            <person name="Arias M.C."/>
            <person name="Ball S.G."/>
            <person name="Gile G.H."/>
            <person name="Hirakawa Y."/>
            <person name="Hopkins J.F."/>
            <person name="Rensing S.A."/>
            <person name="Schmutz J."/>
            <person name="Symeonidi A."/>
            <person name="Elias M."/>
            <person name="Eveleigh R.J."/>
            <person name="Herman E.K."/>
            <person name="Klute M.J."/>
            <person name="Nakayama T."/>
            <person name="Obornik M."/>
            <person name="Reyes-Prieto A."/>
            <person name="Armbrust E.V."/>
            <person name="Aves S.J."/>
            <person name="Beiko R.G."/>
            <person name="Coutinho P."/>
            <person name="Dacks J.B."/>
            <person name="Durnford D.G."/>
            <person name="Fast N.M."/>
            <person name="Green B.R."/>
            <person name="Grisdale C."/>
            <person name="Hempe F."/>
            <person name="Henrissat B."/>
            <person name="Hoppner M.P."/>
            <person name="Ishida K.-I."/>
            <person name="Kim E."/>
            <person name="Koreny L."/>
            <person name="Kroth P.G."/>
            <person name="Liu Y."/>
            <person name="Malik S.-B."/>
            <person name="Maier U.G."/>
            <person name="McRose D."/>
            <person name="Mock T."/>
            <person name="Neilson J.A."/>
            <person name="Onodera N.T."/>
            <person name="Poole A.M."/>
            <person name="Pritham E.J."/>
            <person name="Richards T.A."/>
            <person name="Rocap G."/>
            <person name="Roy S.W."/>
            <person name="Sarai C."/>
            <person name="Schaack S."/>
            <person name="Shirato S."/>
            <person name="Slamovits C.H."/>
            <person name="Spencer D.F."/>
            <person name="Suzuki S."/>
            <person name="Worden A.Z."/>
            <person name="Zauner S."/>
            <person name="Barry K."/>
            <person name="Bell C."/>
            <person name="Bharti A.K."/>
            <person name="Crow J.A."/>
            <person name="Grimwood J."/>
            <person name="Kramer R."/>
            <person name="Lindquist E."/>
            <person name="Lucas S."/>
            <person name="Salamov A."/>
            <person name="McFadden G.I."/>
            <person name="Lane C.E."/>
            <person name="Keeling P.J."/>
            <person name="Gray M.W."/>
            <person name="Grigoriev I.V."/>
            <person name="Archibald J.M."/>
        </authorList>
    </citation>
    <scope>NUCLEOTIDE SEQUENCE</scope>
    <source>
        <strain evidence="8">CCMP2712</strain>
    </source>
</reference>
<feature type="compositionally biased region" description="Polar residues" evidence="4">
    <location>
        <begin position="65"/>
        <end position="74"/>
    </location>
</feature>
<feature type="domain" description="TOG" evidence="5">
    <location>
        <begin position="424"/>
        <end position="634"/>
    </location>
</feature>
<dbReference type="SMART" id="SM01349">
    <property type="entry name" value="TOG"/>
    <property type="match status" value="2"/>
</dbReference>